<evidence type="ECO:0000313" key="3">
    <source>
        <dbReference type="Proteomes" id="UP000006591"/>
    </source>
</evidence>
<dbReference type="Proteomes" id="UP000006591">
    <property type="component" value="Chromosome 2"/>
</dbReference>
<protein>
    <submittedName>
        <fullName evidence="2">Uncharacterized protein</fullName>
    </submittedName>
</protein>
<dbReference type="eggNOG" id="ENOG502R5C8">
    <property type="taxonomic scope" value="Eukaryota"/>
</dbReference>
<name>A0A0E0G7R6_ORYNI</name>
<feature type="compositionally biased region" description="Acidic residues" evidence="1">
    <location>
        <begin position="16"/>
        <end position="34"/>
    </location>
</feature>
<proteinExistence type="predicted"/>
<dbReference type="EnsemblPlants" id="ONIVA02G21280.1">
    <property type="protein sequence ID" value="ONIVA02G21280.1"/>
    <property type="gene ID" value="ONIVA02G21280"/>
</dbReference>
<reference evidence="2" key="2">
    <citation type="submission" date="2018-04" db="EMBL/GenBank/DDBJ databases">
        <title>OnivRS2 (Oryza nivara Reference Sequence Version 2).</title>
        <authorList>
            <person name="Zhang J."/>
            <person name="Kudrna D."/>
            <person name="Lee S."/>
            <person name="Talag J."/>
            <person name="Rajasekar S."/>
            <person name="Welchert J."/>
            <person name="Hsing Y.-I."/>
            <person name="Wing R.A."/>
        </authorList>
    </citation>
    <scope>NUCLEOTIDE SEQUENCE [LARGE SCALE GENOMIC DNA]</scope>
    <source>
        <strain evidence="2">SL10</strain>
    </source>
</reference>
<keyword evidence="3" id="KW-1185">Reference proteome</keyword>
<dbReference type="HOGENOM" id="CLU_1139557_0_0_1"/>
<sequence>MPPLTLDSLLHGGGGEPEDECEDEFSGSDDDGEDGGGGSEEWGGDVDGEYDPYSPAESLWLRIGEDIDWSEVGAVLEREDSTKGASNPKSAAACSCAGAPAARMPTCAGGGGTAKAVVIAGLPAAARKASREHERRRRRLGRARARARVFAGDAVEVAEPGSPKVSCLGGVRCGEAAVVVRAVVGERRVPPVLERPATARVGTVVVAGGSKGEASPSSSQAIWRRRRRDGGRRGQGSCNHVRDG</sequence>
<feature type="region of interest" description="Disordered" evidence="1">
    <location>
        <begin position="1"/>
        <end position="54"/>
    </location>
</feature>
<dbReference type="OMA" id="RWSCASW"/>
<reference evidence="2" key="1">
    <citation type="submission" date="2015-04" db="UniProtKB">
        <authorList>
            <consortium name="EnsemblPlants"/>
        </authorList>
    </citation>
    <scope>IDENTIFICATION</scope>
    <source>
        <strain evidence="2">SL10</strain>
    </source>
</reference>
<evidence type="ECO:0000313" key="2">
    <source>
        <dbReference type="EnsemblPlants" id="ONIVA02G21280.1"/>
    </source>
</evidence>
<dbReference type="Gramene" id="ONIVA02G21280.1">
    <property type="protein sequence ID" value="ONIVA02G21280.1"/>
    <property type="gene ID" value="ONIVA02G21280"/>
</dbReference>
<dbReference type="PANTHER" id="PTHR34120">
    <property type="entry name" value="EXPRESSED PROTEIN"/>
    <property type="match status" value="1"/>
</dbReference>
<accession>A0A0E0G7R6</accession>
<dbReference type="PANTHER" id="PTHR34120:SF13">
    <property type="entry name" value="OS02G0533700 PROTEIN"/>
    <property type="match status" value="1"/>
</dbReference>
<organism evidence="2">
    <name type="scientific">Oryza nivara</name>
    <name type="common">Indian wild rice</name>
    <name type="synonym">Oryza sativa f. spontanea</name>
    <dbReference type="NCBI Taxonomy" id="4536"/>
    <lineage>
        <taxon>Eukaryota</taxon>
        <taxon>Viridiplantae</taxon>
        <taxon>Streptophyta</taxon>
        <taxon>Embryophyta</taxon>
        <taxon>Tracheophyta</taxon>
        <taxon>Spermatophyta</taxon>
        <taxon>Magnoliopsida</taxon>
        <taxon>Liliopsida</taxon>
        <taxon>Poales</taxon>
        <taxon>Poaceae</taxon>
        <taxon>BOP clade</taxon>
        <taxon>Oryzoideae</taxon>
        <taxon>Oryzeae</taxon>
        <taxon>Oryzinae</taxon>
        <taxon>Oryza</taxon>
    </lineage>
</organism>
<feature type="region of interest" description="Disordered" evidence="1">
    <location>
        <begin position="207"/>
        <end position="244"/>
    </location>
</feature>
<evidence type="ECO:0000256" key="1">
    <source>
        <dbReference type="SAM" id="MobiDB-lite"/>
    </source>
</evidence>
<dbReference type="AlphaFoldDB" id="A0A0E0G7R6"/>
<dbReference type="STRING" id="4536.A0A0E0G7R6"/>